<proteinExistence type="predicted"/>
<protein>
    <submittedName>
        <fullName evidence="2">Uncharacterized protein</fullName>
    </submittedName>
</protein>
<dbReference type="EMBL" id="OA882337">
    <property type="protein sequence ID" value="CAD7274778.1"/>
    <property type="molecule type" value="Genomic_DNA"/>
</dbReference>
<feature type="region of interest" description="Disordered" evidence="1">
    <location>
        <begin position="478"/>
        <end position="542"/>
    </location>
</feature>
<dbReference type="AlphaFoldDB" id="A0A7R9BIW4"/>
<gene>
    <name evidence="2" type="ORF">NMOB1V02_LOCUS2599</name>
</gene>
<feature type="compositionally biased region" description="Basic residues" evidence="1">
    <location>
        <begin position="211"/>
        <end position="226"/>
    </location>
</feature>
<keyword evidence="3" id="KW-1185">Reference proteome</keyword>
<feature type="compositionally biased region" description="Basic residues" evidence="1">
    <location>
        <begin position="478"/>
        <end position="493"/>
    </location>
</feature>
<feature type="compositionally biased region" description="Low complexity" evidence="1">
    <location>
        <begin position="529"/>
        <end position="538"/>
    </location>
</feature>
<feature type="region of interest" description="Disordered" evidence="1">
    <location>
        <begin position="67"/>
        <end position="95"/>
    </location>
</feature>
<evidence type="ECO:0000313" key="2">
    <source>
        <dbReference type="EMBL" id="CAD7274778.1"/>
    </source>
</evidence>
<sequence>MSSVEFAAVSANIVQSRNNFWTTSRVKLVTSHKAVFEKPDSAREDAHSCFFAGTPRMYFGRFLRRTSIPSQSPRPPIPKSPAFEPPRVSSQPAAPTFKCSDRRSLCALSSFLPLYFVVLSALRIHQWMFQGTARAMAAMSGTVQKPPGLPRHMSWSAGKANKETILEKIGLMRGAKSPGAARRAANARNLSFLTQKLANGSSSIYQNVPIKKKPQNGHQHHHKKQLHPGPRQIGVPVRPAPAPPALRSPQDAKLPPLPPGTRPRSPGPLGRVNGMLLTHKPEPESVLSCASSSWSDDESTFSSTADSAIEPEEEVYVDCTSSTIYLGNYRGSCGSEIDAYSSYYSTGSYKGLQDCAKKHPSGFHAALRVKYFHEGWDREDQELTICFGEEKEVCDEGTARAMAAMSGTVQKPPGLPRHMSWSAGKANKETILEKIGLMRGAKSPGAARRAANARNLSFLTQKLANGSSSIYQNVPIKKKPQNGHQQHHHKKQLHPGPRQIGVPVRPAPAPPALRSPQDAKLPPLPPGTRPRSPGPLGRVNGMLLTHKPEPESVLSCASSSWSDDESTFSSTADSAIEPEEEVYVDCTSSTIYLGNYRGSCGSEIDAYSSYYSTGSYKGLQDCAKKHPSGFHAALRVKYFHEGWDREDQELTICFGEEKEGNESKRGIVLSREATVVASECVSGRRMPFMEYEGAHECRGFKAPIEKKYTALLSESVLVPPQGSSIPNDGAVQRTLTPWPGGRNELEARMRACVIGLHSNMIDAVVHRCSCECPQSGRNVDADKLVQVAAQSLRIIAWNS</sequence>
<dbReference type="Proteomes" id="UP000678499">
    <property type="component" value="Unassembled WGS sequence"/>
</dbReference>
<reference evidence="2" key="1">
    <citation type="submission" date="2020-11" db="EMBL/GenBank/DDBJ databases">
        <authorList>
            <person name="Tran Van P."/>
        </authorList>
    </citation>
    <scope>NUCLEOTIDE SEQUENCE</scope>
</reference>
<organism evidence="2">
    <name type="scientific">Notodromas monacha</name>
    <dbReference type="NCBI Taxonomy" id="399045"/>
    <lineage>
        <taxon>Eukaryota</taxon>
        <taxon>Metazoa</taxon>
        <taxon>Ecdysozoa</taxon>
        <taxon>Arthropoda</taxon>
        <taxon>Crustacea</taxon>
        <taxon>Oligostraca</taxon>
        <taxon>Ostracoda</taxon>
        <taxon>Podocopa</taxon>
        <taxon>Podocopida</taxon>
        <taxon>Cypridocopina</taxon>
        <taxon>Cypridoidea</taxon>
        <taxon>Cyprididae</taxon>
        <taxon>Notodromas</taxon>
    </lineage>
</organism>
<name>A0A7R9BIW4_9CRUS</name>
<feature type="compositionally biased region" description="Low complexity" evidence="1">
    <location>
        <begin position="262"/>
        <end position="271"/>
    </location>
</feature>
<evidence type="ECO:0000256" key="1">
    <source>
        <dbReference type="SAM" id="MobiDB-lite"/>
    </source>
</evidence>
<dbReference type="EMBL" id="CAJPEX010000300">
    <property type="protein sequence ID" value="CAG0914930.1"/>
    <property type="molecule type" value="Genomic_DNA"/>
</dbReference>
<accession>A0A7R9BIW4</accession>
<feature type="region of interest" description="Disordered" evidence="1">
    <location>
        <begin position="211"/>
        <end position="273"/>
    </location>
</feature>
<evidence type="ECO:0000313" key="3">
    <source>
        <dbReference type="Proteomes" id="UP000678499"/>
    </source>
</evidence>